<evidence type="ECO:0000256" key="1">
    <source>
        <dbReference type="ARBA" id="ARBA00006835"/>
    </source>
</evidence>
<dbReference type="Gene3D" id="3.90.1100.10">
    <property type="match status" value="1"/>
</dbReference>
<dbReference type="Proteomes" id="UP000270296">
    <property type="component" value="Unassembled WGS sequence"/>
</dbReference>
<dbReference type="InterPro" id="IPR015712">
    <property type="entry name" value="DNA-dir_RNA_pol_su2"/>
</dbReference>
<evidence type="ECO:0000313" key="13">
    <source>
        <dbReference type="Proteomes" id="UP000270296"/>
    </source>
</evidence>
<accession>A0A183J5V0</accession>
<evidence type="ECO:0000256" key="3">
    <source>
        <dbReference type="ARBA" id="ARBA00022478"/>
    </source>
</evidence>
<evidence type="ECO:0000256" key="6">
    <source>
        <dbReference type="ARBA" id="ARBA00023163"/>
    </source>
</evidence>
<dbReference type="InterPro" id="IPR007644">
    <property type="entry name" value="RNA_pol_bsu_protrusion"/>
</dbReference>
<dbReference type="OrthoDB" id="5830577at2759"/>
<evidence type="ECO:0000313" key="14">
    <source>
        <dbReference type="WBParaSite" id="SBAD_0001163201-mRNA-1"/>
    </source>
</evidence>
<dbReference type="InterPro" id="IPR007645">
    <property type="entry name" value="RNA_pol_Rpb2_3"/>
</dbReference>
<dbReference type="FunFam" id="3.90.1110.10:FF:000002">
    <property type="entry name" value="DNA-directed RNA polymerase subunit beta"/>
    <property type="match status" value="1"/>
</dbReference>
<sequence>MDQSSAFKGDKFATAMTEEEDEDITPDLWQEACWVVISAYFDEKGLVRQQLDSFDEFIQMSVQRIVEDSPPIELQTEAQHLTGEIEIPTKFSLKFEQIYLSKPTHWEKDGAPAPMMPNEARLRNLTYSAPLYVDITKTISRDGEETKNIKYEKVFIGKIPIMLRSTYCLLNGLMDRDLTELNECPLDPGGYFIINGSEKVLIAQEKMATNTVYVFNMKEGKYAYKAECRSCLENSSRPTTTVWVNMLARSGGGVHKSATGQRILAVLPYIQQEIPVMIVFRALGFVADRDILEHIIYDFDDPEMMEMVKPSLDEAFVVQEQNVALNFIGARGARSGVTKEKRIKYAREILQKEMLPHVGVSDFCETKKAYFLGYMVHRLLMAALGRREFDDRDHYGNKRLDLAGPLLAFLFRGLFRTLLKEVRLVAQKYINKSGDFNLELCVRTSIITKGLQYSLATGNWGDQKKAHQTRAGVSQVLNRLTYAATLSHLRRLNSPIGREGKLAKPRQLHNTLWGMICPAETPEGQAVGLVKNLALMAYISVGSQPAPILEFLEEWSMENLEEICPAAIATATKVFLPLLALSFYIGF</sequence>
<dbReference type="SUPFAM" id="SSF64484">
    <property type="entry name" value="beta and beta-prime subunits of DNA dependent RNA-polymerase"/>
    <property type="match status" value="1"/>
</dbReference>
<dbReference type="GO" id="GO:0003899">
    <property type="term" value="F:DNA-directed RNA polymerase activity"/>
    <property type="evidence" value="ECO:0007669"/>
    <property type="project" value="UniProtKB-EC"/>
</dbReference>
<dbReference type="PANTHER" id="PTHR20856">
    <property type="entry name" value="DNA-DIRECTED RNA POLYMERASE I SUBUNIT 2"/>
    <property type="match status" value="1"/>
</dbReference>
<evidence type="ECO:0000259" key="9">
    <source>
        <dbReference type="Pfam" id="PF04561"/>
    </source>
</evidence>
<dbReference type="CDD" id="cd00653">
    <property type="entry name" value="RNA_pol_B_RPB2"/>
    <property type="match status" value="1"/>
</dbReference>
<keyword evidence="5" id="KW-0548">Nucleotidyltransferase</keyword>
<evidence type="ECO:0000256" key="7">
    <source>
        <dbReference type="RuleBase" id="RU000434"/>
    </source>
</evidence>
<feature type="domain" description="RNA polymerase beta subunit protrusion" evidence="10">
    <location>
        <begin position="45"/>
        <end position="449"/>
    </location>
</feature>
<dbReference type="InterPro" id="IPR037034">
    <property type="entry name" value="RNA_pol_Rpb2_2_sf"/>
</dbReference>
<feature type="region of interest" description="Disordered" evidence="8">
    <location>
        <begin position="1"/>
        <end position="23"/>
    </location>
</feature>
<feature type="domain" description="RNA polymerase Rpb2" evidence="9">
    <location>
        <begin position="209"/>
        <end position="401"/>
    </location>
</feature>
<dbReference type="Pfam" id="PF04563">
    <property type="entry name" value="RNA_pol_Rpb2_1"/>
    <property type="match status" value="1"/>
</dbReference>
<name>A0A183J5V0_9BILA</name>
<dbReference type="GO" id="GO:0000428">
    <property type="term" value="C:DNA-directed RNA polymerase complex"/>
    <property type="evidence" value="ECO:0007669"/>
    <property type="project" value="UniProtKB-KW"/>
</dbReference>
<dbReference type="InterPro" id="IPR007642">
    <property type="entry name" value="RNA_pol_Rpb2_2"/>
</dbReference>
<keyword evidence="3" id="KW-0240">DNA-directed RNA polymerase</keyword>
<evidence type="ECO:0000259" key="11">
    <source>
        <dbReference type="Pfam" id="PF04565"/>
    </source>
</evidence>
<dbReference type="Gene3D" id="3.90.1110.10">
    <property type="entry name" value="RNA polymerase Rpb2, domain 2"/>
    <property type="match status" value="1"/>
</dbReference>
<reference evidence="12 13" key="2">
    <citation type="submission" date="2018-11" db="EMBL/GenBank/DDBJ databases">
        <authorList>
            <consortium name="Pathogen Informatics"/>
        </authorList>
    </citation>
    <scope>NUCLEOTIDE SEQUENCE [LARGE SCALE GENOMIC DNA]</scope>
</reference>
<dbReference type="AlphaFoldDB" id="A0A183J5V0"/>
<comment type="similarity">
    <text evidence="1 7">Belongs to the RNA polymerase beta chain family.</text>
</comment>
<dbReference type="GO" id="GO:0003677">
    <property type="term" value="F:DNA binding"/>
    <property type="evidence" value="ECO:0007669"/>
    <property type="project" value="InterPro"/>
</dbReference>
<dbReference type="WBParaSite" id="SBAD_0001163201-mRNA-1">
    <property type="protein sequence ID" value="SBAD_0001163201-mRNA-1"/>
    <property type="gene ID" value="SBAD_0001163201"/>
</dbReference>
<dbReference type="Pfam" id="PF04565">
    <property type="entry name" value="RNA_pol_Rpb2_3"/>
    <property type="match status" value="1"/>
</dbReference>
<dbReference type="NCBIfam" id="NF007175">
    <property type="entry name" value="PRK09606.1"/>
    <property type="match status" value="1"/>
</dbReference>
<evidence type="ECO:0000256" key="4">
    <source>
        <dbReference type="ARBA" id="ARBA00022679"/>
    </source>
</evidence>
<organism evidence="14">
    <name type="scientific">Soboliphyme baturini</name>
    <dbReference type="NCBI Taxonomy" id="241478"/>
    <lineage>
        <taxon>Eukaryota</taxon>
        <taxon>Metazoa</taxon>
        <taxon>Ecdysozoa</taxon>
        <taxon>Nematoda</taxon>
        <taxon>Enoplea</taxon>
        <taxon>Dorylaimia</taxon>
        <taxon>Dioctophymatida</taxon>
        <taxon>Dioctophymatoidea</taxon>
        <taxon>Soboliphymatidae</taxon>
        <taxon>Soboliphyme</taxon>
    </lineage>
</organism>
<reference evidence="14" key="1">
    <citation type="submission" date="2016-06" db="UniProtKB">
        <authorList>
            <consortium name="WormBaseParasite"/>
        </authorList>
    </citation>
    <scope>IDENTIFICATION</scope>
</reference>
<dbReference type="EMBL" id="UZAM01015325">
    <property type="protein sequence ID" value="VDP38345.1"/>
    <property type="molecule type" value="Genomic_DNA"/>
</dbReference>
<gene>
    <name evidence="12" type="ORF">SBAD_LOCUS11248</name>
</gene>
<protein>
    <recommendedName>
        <fullName evidence="2">DNA-directed RNA polymerase</fullName>
        <ecNumber evidence="2">2.7.7.6</ecNumber>
    </recommendedName>
</protein>
<keyword evidence="4" id="KW-0808">Transferase</keyword>
<dbReference type="GO" id="GO:0032549">
    <property type="term" value="F:ribonucleoside binding"/>
    <property type="evidence" value="ECO:0007669"/>
    <property type="project" value="InterPro"/>
</dbReference>
<evidence type="ECO:0000256" key="2">
    <source>
        <dbReference type="ARBA" id="ARBA00012418"/>
    </source>
</evidence>
<evidence type="ECO:0000259" key="10">
    <source>
        <dbReference type="Pfam" id="PF04563"/>
    </source>
</evidence>
<evidence type="ECO:0000256" key="8">
    <source>
        <dbReference type="SAM" id="MobiDB-lite"/>
    </source>
</evidence>
<keyword evidence="13" id="KW-1185">Reference proteome</keyword>
<dbReference type="Pfam" id="PF04561">
    <property type="entry name" value="RNA_pol_Rpb2_2"/>
    <property type="match status" value="1"/>
</dbReference>
<evidence type="ECO:0000313" key="12">
    <source>
        <dbReference type="EMBL" id="VDP38345.1"/>
    </source>
</evidence>
<dbReference type="GO" id="GO:0006351">
    <property type="term" value="P:DNA-templated transcription"/>
    <property type="evidence" value="ECO:0007669"/>
    <property type="project" value="InterPro"/>
</dbReference>
<keyword evidence="6" id="KW-0804">Transcription</keyword>
<dbReference type="FunFam" id="3.90.1100.10:FF:000003">
    <property type="entry name" value="DNA-directed RNA polymerase subunit beta"/>
    <property type="match status" value="1"/>
</dbReference>
<dbReference type="EC" id="2.7.7.6" evidence="2"/>
<feature type="domain" description="RNA polymerase Rpb2" evidence="11">
    <location>
        <begin position="475"/>
        <end position="539"/>
    </location>
</feature>
<proteinExistence type="inferred from homology"/>
<dbReference type="Gene3D" id="3.90.1070.20">
    <property type="match status" value="1"/>
</dbReference>
<evidence type="ECO:0000256" key="5">
    <source>
        <dbReference type="ARBA" id="ARBA00022695"/>
    </source>
</evidence>